<proteinExistence type="predicted"/>
<protein>
    <recommendedName>
        <fullName evidence="4">DUF2178 domain-containing protein</fullName>
    </recommendedName>
</protein>
<reference evidence="2" key="1">
    <citation type="submission" date="2023-06" db="EMBL/GenBank/DDBJ databases">
        <title>Egi l300058.</title>
        <authorList>
            <person name="Gao L."/>
            <person name="Fang B.-Z."/>
            <person name="Li W.-J."/>
        </authorList>
    </citation>
    <scope>NUCLEOTIDE SEQUENCE</scope>
    <source>
        <strain evidence="2">EGI L300058</strain>
    </source>
</reference>
<feature type="transmembrane region" description="Helical" evidence="1">
    <location>
        <begin position="24"/>
        <end position="41"/>
    </location>
</feature>
<gene>
    <name evidence="2" type="ORF">QQX02_06870</name>
</gene>
<name>A0ABT8GGS8_9MICO</name>
<evidence type="ECO:0000256" key="1">
    <source>
        <dbReference type="SAM" id="Phobius"/>
    </source>
</evidence>
<keyword evidence="1" id="KW-0812">Transmembrane</keyword>
<comment type="caution">
    <text evidence="2">The sequence shown here is derived from an EMBL/GenBank/DDBJ whole genome shotgun (WGS) entry which is preliminary data.</text>
</comment>
<feature type="transmembrane region" description="Helical" evidence="1">
    <location>
        <begin position="61"/>
        <end position="88"/>
    </location>
</feature>
<feature type="transmembrane region" description="Helical" evidence="1">
    <location>
        <begin position="109"/>
        <end position="131"/>
    </location>
</feature>
<keyword evidence="3" id="KW-1185">Reference proteome</keyword>
<sequence length="165" mass="17883">MNAHELRQPEDDERAPMTMEERAVWVYLVVFVATSVAYFAVVVPRALSQPIDEVSWVVPMLWAIGISIGGTIIGSILAAVGSAIGLAARGRNPELELGSDERDKQIERLGNRATATVVSFGMLAVLVLAMIDADTFWIGNAAFLSGFVGALVEAFVKIRAYRRGF</sequence>
<organism evidence="2 3">
    <name type="scientific">Demequina muriae</name>
    <dbReference type="NCBI Taxonomy" id="3051664"/>
    <lineage>
        <taxon>Bacteria</taxon>
        <taxon>Bacillati</taxon>
        <taxon>Actinomycetota</taxon>
        <taxon>Actinomycetes</taxon>
        <taxon>Micrococcales</taxon>
        <taxon>Demequinaceae</taxon>
        <taxon>Demequina</taxon>
    </lineage>
</organism>
<evidence type="ECO:0000313" key="3">
    <source>
        <dbReference type="Proteomes" id="UP001172708"/>
    </source>
</evidence>
<keyword evidence="1" id="KW-0472">Membrane</keyword>
<dbReference type="RefSeq" id="WP_301142086.1">
    <property type="nucleotide sequence ID" value="NZ_JAUHQA010000001.1"/>
</dbReference>
<feature type="transmembrane region" description="Helical" evidence="1">
    <location>
        <begin position="137"/>
        <end position="156"/>
    </location>
</feature>
<accession>A0ABT8GGS8</accession>
<evidence type="ECO:0008006" key="4">
    <source>
        <dbReference type="Google" id="ProtNLM"/>
    </source>
</evidence>
<dbReference type="EMBL" id="JAUHQA010000001">
    <property type="protein sequence ID" value="MDN4480642.1"/>
    <property type="molecule type" value="Genomic_DNA"/>
</dbReference>
<evidence type="ECO:0000313" key="2">
    <source>
        <dbReference type="EMBL" id="MDN4480642.1"/>
    </source>
</evidence>
<dbReference type="Proteomes" id="UP001172708">
    <property type="component" value="Unassembled WGS sequence"/>
</dbReference>
<keyword evidence="1" id="KW-1133">Transmembrane helix</keyword>